<organism evidence="8 9">
    <name type="scientific">Schistosoma mattheei</name>
    <dbReference type="NCBI Taxonomy" id="31246"/>
    <lineage>
        <taxon>Eukaryota</taxon>
        <taxon>Metazoa</taxon>
        <taxon>Spiralia</taxon>
        <taxon>Lophotrochozoa</taxon>
        <taxon>Platyhelminthes</taxon>
        <taxon>Trematoda</taxon>
        <taxon>Digenea</taxon>
        <taxon>Strigeidida</taxon>
        <taxon>Schistosomatoidea</taxon>
        <taxon>Schistosomatidae</taxon>
        <taxon>Schistosoma</taxon>
    </lineage>
</organism>
<comment type="subcellular location">
    <subcellularLocation>
        <location evidence="1 6">Cytoplasm</location>
        <location evidence="1 6">Cytoskeleton</location>
    </subcellularLocation>
</comment>
<evidence type="ECO:0000256" key="4">
    <source>
        <dbReference type="ARBA" id="ARBA00022737"/>
    </source>
</evidence>
<dbReference type="PANTHER" id="PTHR11501">
    <property type="entry name" value="MICROTUBULE-ASSOCIATED PROTEIN"/>
    <property type="match status" value="1"/>
</dbReference>
<keyword evidence="6" id="KW-0493">Microtubule</keyword>
<evidence type="ECO:0000313" key="9">
    <source>
        <dbReference type="Proteomes" id="UP000269396"/>
    </source>
</evidence>
<dbReference type="STRING" id="31246.A0A183NRN4"/>
<feature type="compositionally biased region" description="Polar residues" evidence="7">
    <location>
        <begin position="161"/>
        <end position="172"/>
    </location>
</feature>
<feature type="region of interest" description="Disordered" evidence="7">
    <location>
        <begin position="93"/>
        <end position="144"/>
    </location>
</feature>
<dbReference type="GO" id="GO:0005874">
    <property type="term" value="C:microtubule"/>
    <property type="evidence" value="ECO:0007669"/>
    <property type="project" value="UniProtKB-KW"/>
</dbReference>
<gene>
    <name evidence="8" type="ORF">SMTD_LOCUS4770</name>
</gene>
<dbReference type="InterPro" id="IPR027324">
    <property type="entry name" value="MAP2/MAP4/Tau"/>
</dbReference>
<sequence length="412" mass="45272">MLTQSPVQETSLNYQHVNSTTKRQLSSFPISNQQSLPITHQEVTVSSNLIDIQQQNQSIPSKDRPLSDAELTLNKIKSPSGIPRLLSLNDSIANRLNNNNNNNKSSNNNNSSPDNSPTEQNDENRMSNGNACNTNNTATNYTNTNTNSNYNSIYSNNISTDHSTLQSNSSYPQKYLPTKYNTLSSPNGSGNQRVSRPRTINTIQPGNRQDRTMSEHPHKSVDTESDTSSPPRPISSKIGSFQNAKHKPGGGNVQIFNEKVIVNTVAGKCNSLANVKHKPGGGNLQIIDQKLDFSSNTQSKVRSFQNIKHVPGGGDKKARLYLLVLKPIPVEKLDFKEKASPKVGSLANVKHNPAGGDVKIFNEHLPWLKYNKPNLPDSEKDRINKRSNNHSLNGTNGNDLMNTSMLSGSTGH</sequence>
<feature type="region of interest" description="Disordered" evidence="7">
    <location>
        <begin position="161"/>
        <end position="250"/>
    </location>
</feature>
<proteinExistence type="predicted"/>
<dbReference type="PANTHER" id="PTHR11501:SF18">
    <property type="entry name" value="MICROTUBULE-ASSOCIATED PROTEIN"/>
    <property type="match status" value="1"/>
</dbReference>
<dbReference type="GO" id="GO:0008017">
    <property type="term" value="F:microtubule binding"/>
    <property type="evidence" value="ECO:0007669"/>
    <property type="project" value="InterPro"/>
</dbReference>
<keyword evidence="2 6" id="KW-0963">Cytoplasm</keyword>
<dbReference type="PROSITE" id="PS00229">
    <property type="entry name" value="TAU_MAP_1"/>
    <property type="match status" value="2"/>
</dbReference>
<evidence type="ECO:0000256" key="2">
    <source>
        <dbReference type="ARBA" id="ARBA00022490"/>
    </source>
</evidence>
<keyword evidence="3" id="KW-0597">Phosphoprotein</keyword>
<dbReference type="GO" id="GO:0000226">
    <property type="term" value="P:microtubule cytoskeleton organization"/>
    <property type="evidence" value="ECO:0007669"/>
    <property type="project" value="TreeGrafter"/>
</dbReference>
<keyword evidence="9" id="KW-1185">Reference proteome</keyword>
<feature type="compositionally biased region" description="Polar residues" evidence="7">
    <location>
        <begin position="389"/>
        <end position="412"/>
    </location>
</feature>
<feature type="compositionally biased region" description="Low complexity" evidence="7">
    <location>
        <begin position="127"/>
        <end position="144"/>
    </location>
</feature>
<feature type="compositionally biased region" description="Low complexity" evidence="7">
    <location>
        <begin position="93"/>
        <end position="116"/>
    </location>
</feature>
<evidence type="ECO:0000256" key="3">
    <source>
        <dbReference type="ARBA" id="ARBA00022553"/>
    </source>
</evidence>
<feature type="compositionally biased region" description="Polar residues" evidence="7">
    <location>
        <begin position="179"/>
        <end position="207"/>
    </location>
</feature>
<feature type="region of interest" description="Disordered" evidence="7">
    <location>
        <begin position="372"/>
        <end position="412"/>
    </location>
</feature>
<dbReference type="InterPro" id="IPR001084">
    <property type="entry name" value="MAP_tubulin-bd_rpt"/>
</dbReference>
<evidence type="ECO:0000256" key="7">
    <source>
        <dbReference type="SAM" id="MobiDB-lite"/>
    </source>
</evidence>
<dbReference type="GO" id="GO:0031175">
    <property type="term" value="P:neuron projection development"/>
    <property type="evidence" value="ECO:0007669"/>
    <property type="project" value="TreeGrafter"/>
</dbReference>
<dbReference type="GO" id="GO:0043005">
    <property type="term" value="C:neuron projection"/>
    <property type="evidence" value="ECO:0007669"/>
    <property type="project" value="TreeGrafter"/>
</dbReference>
<protein>
    <recommendedName>
        <fullName evidence="6">Microtubule-associated protein</fullName>
    </recommendedName>
</protein>
<evidence type="ECO:0000256" key="6">
    <source>
        <dbReference type="RuleBase" id="RU000686"/>
    </source>
</evidence>
<evidence type="ECO:0000256" key="5">
    <source>
        <dbReference type="ARBA" id="ARBA00023212"/>
    </source>
</evidence>
<dbReference type="PROSITE" id="PS51491">
    <property type="entry name" value="TAU_MAP_2"/>
    <property type="match status" value="3"/>
</dbReference>
<dbReference type="AlphaFoldDB" id="A0A183NRN4"/>
<accession>A0A183NRN4</accession>
<name>A0A183NRN4_9TREM</name>
<evidence type="ECO:0000313" key="8">
    <source>
        <dbReference type="EMBL" id="VDP25050.1"/>
    </source>
</evidence>
<keyword evidence="4" id="KW-0677">Repeat</keyword>
<evidence type="ECO:0000256" key="1">
    <source>
        <dbReference type="ARBA" id="ARBA00004245"/>
    </source>
</evidence>
<dbReference type="EMBL" id="UZAL01026715">
    <property type="protein sequence ID" value="VDP25050.1"/>
    <property type="molecule type" value="Genomic_DNA"/>
</dbReference>
<dbReference type="Proteomes" id="UP000269396">
    <property type="component" value="Unassembled WGS sequence"/>
</dbReference>
<reference evidence="8 9" key="1">
    <citation type="submission" date="2018-11" db="EMBL/GenBank/DDBJ databases">
        <authorList>
            <consortium name="Pathogen Informatics"/>
        </authorList>
    </citation>
    <scope>NUCLEOTIDE SEQUENCE [LARGE SCALE GENOMIC DNA]</scope>
    <source>
        <strain>Denwood</strain>
        <strain evidence="9">Zambia</strain>
    </source>
</reference>
<feature type="compositionally biased region" description="Basic and acidic residues" evidence="7">
    <location>
        <begin position="208"/>
        <end position="222"/>
    </location>
</feature>
<keyword evidence="5 6" id="KW-0206">Cytoskeleton</keyword>
<dbReference type="Pfam" id="PF00418">
    <property type="entry name" value="Tubulin-binding"/>
    <property type="match status" value="4"/>
</dbReference>